<dbReference type="AlphaFoldDB" id="A0A1L9VXS5"/>
<proteinExistence type="predicted"/>
<dbReference type="PANTHER" id="PTHR47784:SF10">
    <property type="entry name" value="TRANSCRIPTION FACTOR, PUTATIVE (AFU_ORTHOLOGUE AFUA_6G14150)-RELATED"/>
    <property type="match status" value="1"/>
</dbReference>
<name>A0A1L9VXS5_ASPGL</name>
<protein>
    <recommendedName>
        <fullName evidence="1">NAD(P)-binding domain-containing protein</fullName>
    </recommendedName>
</protein>
<feature type="domain" description="NAD(P)-binding" evidence="1">
    <location>
        <begin position="2"/>
        <end position="184"/>
    </location>
</feature>
<accession>A0A1L9VXS5</accession>
<dbReference type="SUPFAM" id="SSF51735">
    <property type="entry name" value="NAD(P)-binding Rossmann-fold domains"/>
    <property type="match status" value="1"/>
</dbReference>
<dbReference type="PANTHER" id="PTHR47784">
    <property type="entry name" value="STEROL UPTAKE CONTROL PROTEIN 2"/>
    <property type="match status" value="1"/>
</dbReference>
<dbReference type="GO" id="GO:0001228">
    <property type="term" value="F:DNA-binding transcription activator activity, RNA polymerase II-specific"/>
    <property type="evidence" value="ECO:0007669"/>
    <property type="project" value="TreeGrafter"/>
</dbReference>
<dbReference type="STRING" id="1160497.A0A1L9VXS5"/>
<dbReference type="Pfam" id="PF13460">
    <property type="entry name" value="NAD_binding_10"/>
    <property type="match status" value="1"/>
</dbReference>
<reference evidence="3" key="1">
    <citation type="journal article" date="2017" name="Genome Biol.">
        <title>Comparative genomics reveals high biological diversity and specific adaptations in the industrially and medically important fungal genus Aspergillus.</title>
        <authorList>
            <person name="de Vries R.P."/>
            <person name="Riley R."/>
            <person name="Wiebenga A."/>
            <person name="Aguilar-Osorio G."/>
            <person name="Amillis S."/>
            <person name="Uchima C.A."/>
            <person name="Anderluh G."/>
            <person name="Asadollahi M."/>
            <person name="Askin M."/>
            <person name="Barry K."/>
            <person name="Battaglia E."/>
            <person name="Bayram O."/>
            <person name="Benocci T."/>
            <person name="Braus-Stromeyer S.A."/>
            <person name="Caldana C."/>
            <person name="Canovas D."/>
            <person name="Cerqueira G.C."/>
            <person name="Chen F."/>
            <person name="Chen W."/>
            <person name="Choi C."/>
            <person name="Clum A."/>
            <person name="Dos Santos R.A."/>
            <person name="Damasio A.R."/>
            <person name="Diallinas G."/>
            <person name="Emri T."/>
            <person name="Fekete E."/>
            <person name="Flipphi M."/>
            <person name="Freyberg S."/>
            <person name="Gallo A."/>
            <person name="Gournas C."/>
            <person name="Habgood R."/>
            <person name="Hainaut M."/>
            <person name="Harispe M.L."/>
            <person name="Henrissat B."/>
            <person name="Hilden K.S."/>
            <person name="Hope R."/>
            <person name="Hossain A."/>
            <person name="Karabika E."/>
            <person name="Karaffa L."/>
            <person name="Karanyi Z."/>
            <person name="Krasevec N."/>
            <person name="Kuo A."/>
            <person name="Kusch H."/>
            <person name="LaButti K."/>
            <person name="Lagendijk E.L."/>
            <person name="Lapidus A."/>
            <person name="Levasseur A."/>
            <person name="Lindquist E."/>
            <person name="Lipzen A."/>
            <person name="Logrieco A.F."/>
            <person name="MacCabe A."/>
            <person name="Maekelae M.R."/>
            <person name="Malavazi I."/>
            <person name="Melin P."/>
            <person name="Meyer V."/>
            <person name="Mielnichuk N."/>
            <person name="Miskei M."/>
            <person name="Molnar A.P."/>
            <person name="Mule G."/>
            <person name="Ngan C.Y."/>
            <person name="Orejas M."/>
            <person name="Orosz E."/>
            <person name="Ouedraogo J.P."/>
            <person name="Overkamp K.M."/>
            <person name="Park H.-S."/>
            <person name="Perrone G."/>
            <person name="Piumi F."/>
            <person name="Punt P.J."/>
            <person name="Ram A.F."/>
            <person name="Ramon A."/>
            <person name="Rauscher S."/>
            <person name="Record E."/>
            <person name="Riano-Pachon D.M."/>
            <person name="Robert V."/>
            <person name="Roehrig J."/>
            <person name="Ruller R."/>
            <person name="Salamov A."/>
            <person name="Salih N.S."/>
            <person name="Samson R.A."/>
            <person name="Sandor E."/>
            <person name="Sanguinetti M."/>
            <person name="Schuetze T."/>
            <person name="Sepcic K."/>
            <person name="Shelest E."/>
            <person name="Sherlock G."/>
            <person name="Sophianopoulou V."/>
            <person name="Squina F.M."/>
            <person name="Sun H."/>
            <person name="Susca A."/>
            <person name="Todd R.B."/>
            <person name="Tsang A."/>
            <person name="Unkles S.E."/>
            <person name="van de Wiele N."/>
            <person name="van Rossen-Uffink D."/>
            <person name="Oliveira J.V."/>
            <person name="Vesth T.C."/>
            <person name="Visser J."/>
            <person name="Yu J.-H."/>
            <person name="Zhou M."/>
            <person name="Andersen M.R."/>
            <person name="Archer D.B."/>
            <person name="Baker S.E."/>
            <person name="Benoit I."/>
            <person name="Brakhage A.A."/>
            <person name="Braus G.H."/>
            <person name="Fischer R."/>
            <person name="Frisvad J.C."/>
            <person name="Goldman G.H."/>
            <person name="Houbraken J."/>
            <person name="Oakley B."/>
            <person name="Pocsi I."/>
            <person name="Scazzocchio C."/>
            <person name="Seiboth B."/>
            <person name="vanKuyk P.A."/>
            <person name="Wortman J."/>
            <person name="Dyer P.S."/>
            <person name="Grigoriev I.V."/>
        </authorList>
    </citation>
    <scope>NUCLEOTIDE SEQUENCE [LARGE SCALE GENOMIC DNA]</scope>
    <source>
        <strain evidence="3">CBS 516.65</strain>
    </source>
</reference>
<evidence type="ECO:0000313" key="2">
    <source>
        <dbReference type="EMBL" id="OJJ88689.1"/>
    </source>
</evidence>
<evidence type="ECO:0000259" key="1">
    <source>
        <dbReference type="Pfam" id="PF13460"/>
    </source>
</evidence>
<dbReference type="InterPro" id="IPR053157">
    <property type="entry name" value="Sterol_Uptake_Regulator"/>
</dbReference>
<gene>
    <name evidence="2" type="ORF">ASPGLDRAFT_163273</name>
</gene>
<dbReference type="GeneID" id="34458801"/>
<sequence length="565" mass="61904">MALGQGHRLSLLVRTPSKLPDTILHNEHVNVIEGALDNEVAIDQASRCGADAFISFAGPSPGSTGTPLTNGYKTLIPKLLRQNISRILVISTPSYRCASDIETFKWKLGIWAIKTFCPGAYQEVTGIGEFVSSLSVNDGVRWTVFRVGGLTNGAEGPVKATYPGSGEDGFWISRGNVARWVLEEVVQNKWVGETPYICGPPCTNCVARNAVCQYSTGRLFQPSPYDAAPQETETHQFTMENGVDDSETRLNAGLLPSLACSPSPNRMRELELMHQWCMKTCYSFSSDLSDVFGTYVVKQALRHPFLMDSLLALSSLHIANDLTSANTDIEISTNDGTKPASAEDYIIDALHYQNQAAPAFRAALEDISPTNCNALCACSAIMMACAVVSSLSQSGEDSGMGTLTALLPFIKGVHVVIDRAREWLASGPFGLIMQCHPDDDWLLFQPGDVELLPSGIRKLYCLRSHASDVCTRAIVMMAKCYVKADAMVLPWLVVVGDEFVGLVQQGQPMALLIYMCWGVLLNRLEGIWWARAPGRKIVMQLIPRLIGFEEWEGIVNWAKEEVGFH</sequence>
<dbReference type="RefSeq" id="XP_022405365.1">
    <property type="nucleotide sequence ID" value="XM_022542540.1"/>
</dbReference>
<organism evidence="2 3">
    <name type="scientific">Aspergillus glaucus CBS 516.65</name>
    <dbReference type="NCBI Taxonomy" id="1160497"/>
    <lineage>
        <taxon>Eukaryota</taxon>
        <taxon>Fungi</taxon>
        <taxon>Dikarya</taxon>
        <taxon>Ascomycota</taxon>
        <taxon>Pezizomycotina</taxon>
        <taxon>Eurotiomycetes</taxon>
        <taxon>Eurotiomycetidae</taxon>
        <taxon>Eurotiales</taxon>
        <taxon>Aspergillaceae</taxon>
        <taxon>Aspergillus</taxon>
        <taxon>Aspergillus subgen. Aspergillus</taxon>
    </lineage>
</organism>
<dbReference type="Proteomes" id="UP000184300">
    <property type="component" value="Unassembled WGS sequence"/>
</dbReference>
<dbReference type="OrthoDB" id="10254221at2759"/>
<dbReference type="InterPro" id="IPR036291">
    <property type="entry name" value="NAD(P)-bd_dom_sf"/>
</dbReference>
<dbReference type="VEuPathDB" id="FungiDB:ASPGLDRAFT_163273"/>
<dbReference type="InterPro" id="IPR016040">
    <property type="entry name" value="NAD(P)-bd_dom"/>
</dbReference>
<dbReference type="Gene3D" id="3.40.50.720">
    <property type="entry name" value="NAD(P)-binding Rossmann-like Domain"/>
    <property type="match status" value="1"/>
</dbReference>
<keyword evidence="3" id="KW-1185">Reference proteome</keyword>
<dbReference type="EMBL" id="KV878889">
    <property type="protein sequence ID" value="OJJ88689.1"/>
    <property type="molecule type" value="Genomic_DNA"/>
</dbReference>
<evidence type="ECO:0000313" key="3">
    <source>
        <dbReference type="Proteomes" id="UP000184300"/>
    </source>
</evidence>